<proteinExistence type="predicted"/>
<dbReference type="PANTHER" id="PTHR34203:SF15">
    <property type="entry name" value="SLL1173 PROTEIN"/>
    <property type="match status" value="1"/>
</dbReference>
<protein>
    <submittedName>
        <fullName evidence="2">FkbM family methyltransferase</fullName>
    </submittedName>
</protein>
<keyword evidence="2" id="KW-0808">Transferase</keyword>
<dbReference type="InterPro" id="IPR006342">
    <property type="entry name" value="FkbM_mtfrase"/>
</dbReference>
<dbReference type="AlphaFoldDB" id="A0A2T2YCF5"/>
<dbReference type="SUPFAM" id="SSF53335">
    <property type="entry name" value="S-adenosyl-L-methionine-dependent methyltransferases"/>
    <property type="match status" value="1"/>
</dbReference>
<feature type="domain" description="Methyltransferase FkbM" evidence="1">
    <location>
        <begin position="65"/>
        <end position="231"/>
    </location>
</feature>
<comment type="caution">
    <text evidence="2">The sequence shown here is derived from an EMBL/GenBank/DDBJ whole genome shotgun (WGS) entry which is preliminary data.</text>
</comment>
<evidence type="ECO:0000313" key="3">
    <source>
        <dbReference type="Proteomes" id="UP000240357"/>
    </source>
</evidence>
<dbReference type="Proteomes" id="UP000240357">
    <property type="component" value="Unassembled WGS sequence"/>
</dbReference>
<name>A0A2T2YCF5_9BACT</name>
<dbReference type="GO" id="GO:0008168">
    <property type="term" value="F:methyltransferase activity"/>
    <property type="evidence" value="ECO:0007669"/>
    <property type="project" value="UniProtKB-KW"/>
</dbReference>
<dbReference type="InterPro" id="IPR029063">
    <property type="entry name" value="SAM-dependent_MTases_sf"/>
</dbReference>
<dbReference type="OrthoDB" id="5329963at2"/>
<gene>
    <name evidence="2" type="ORF">AHMF7605_06495</name>
</gene>
<dbReference type="InterPro" id="IPR052514">
    <property type="entry name" value="SAM-dependent_MTase"/>
</dbReference>
<keyword evidence="2" id="KW-0489">Methyltransferase</keyword>
<dbReference type="RefSeq" id="WP_106927593.1">
    <property type="nucleotide sequence ID" value="NZ_PYFT01000001.1"/>
</dbReference>
<sequence length="277" mass="31626">MRKLVLRLLKLLNPGTIKIRHHYTHKPLFLDAFMHKGYWYHGKKREPETMNFFQETITPGNTIVEVGAHIGYISQYFSFLAGDKGKILIFEPGTNNIPYLQKNIAKLNNVVLVQKAVSNQNGVANFYLENLTGQNNSLINDYQRFNATLANSGVKVSKKMVEVETVTLDSYLKQFYPDTTIDFIKMDIEGAELIALTGMTETLKKYKPNLMIEVTVNDYEVIQILNDLGYNLFNPKKVRVNNFRKINGNVLGIHHSRPDVLDKFNVSLKSNVLQPAT</sequence>
<dbReference type="PANTHER" id="PTHR34203">
    <property type="entry name" value="METHYLTRANSFERASE, FKBM FAMILY PROTEIN"/>
    <property type="match status" value="1"/>
</dbReference>
<evidence type="ECO:0000313" key="2">
    <source>
        <dbReference type="EMBL" id="PSR53202.1"/>
    </source>
</evidence>
<dbReference type="Pfam" id="PF05050">
    <property type="entry name" value="Methyltransf_21"/>
    <property type="match status" value="1"/>
</dbReference>
<reference evidence="2 3" key="1">
    <citation type="submission" date="2018-03" db="EMBL/GenBank/DDBJ databases">
        <title>Adhaeribacter sp. HMF7605 Genome sequencing and assembly.</title>
        <authorList>
            <person name="Kang H."/>
            <person name="Kang J."/>
            <person name="Cha I."/>
            <person name="Kim H."/>
            <person name="Joh K."/>
        </authorList>
    </citation>
    <scope>NUCLEOTIDE SEQUENCE [LARGE SCALE GENOMIC DNA]</scope>
    <source>
        <strain evidence="2 3">HMF7605</strain>
    </source>
</reference>
<accession>A0A2T2YCF5</accession>
<dbReference type="NCBIfam" id="TIGR01444">
    <property type="entry name" value="fkbM_fam"/>
    <property type="match status" value="1"/>
</dbReference>
<dbReference type="Gene3D" id="3.40.50.150">
    <property type="entry name" value="Vaccinia Virus protein VP39"/>
    <property type="match status" value="1"/>
</dbReference>
<keyword evidence="3" id="KW-1185">Reference proteome</keyword>
<organism evidence="2 3">
    <name type="scientific">Adhaeribacter arboris</name>
    <dbReference type="NCBI Taxonomy" id="2072846"/>
    <lineage>
        <taxon>Bacteria</taxon>
        <taxon>Pseudomonadati</taxon>
        <taxon>Bacteroidota</taxon>
        <taxon>Cytophagia</taxon>
        <taxon>Cytophagales</taxon>
        <taxon>Hymenobacteraceae</taxon>
        <taxon>Adhaeribacter</taxon>
    </lineage>
</organism>
<evidence type="ECO:0000259" key="1">
    <source>
        <dbReference type="Pfam" id="PF05050"/>
    </source>
</evidence>
<dbReference type="GO" id="GO:0032259">
    <property type="term" value="P:methylation"/>
    <property type="evidence" value="ECO:0007669"/>
    <property type="project" value="UniProtKB-KW"/>
</dbReference>
<dbReference type="EMBL" id="PYFT01000001">
    <property type="protein sequence ID" value="PSR53202.1"/>
    <property type="molecule type" value="Genomic_DNA"/>
</dbReference>